<dbReference type="AlphaFoldDB" id="A0A975SZN3"/>
<dbReference type="PANTHER" id="PTHR34876">
    <property type="match status" value="1"/>
</dbReference>
<dbReference type="RefSeq" id="WP_216940613.1">
    <property type="nucleotide sequence ID" value="NZ_CP077062.1"/>
</dbReference>
<accession>A0A975SZN3</accession>
<keyword evidence="2" id="KW-1185">Reference proteome</keyword>
<organism evidence="1 2">
    <name type="scientific">Nocardioides panacis</name>
    <dbReference type="NCBI Taxonomy" id="2849501"/>
    <lineage>
        <taxon>Bacteria</taxon>
        <taxon>Bacillati</taxon>
        <taxon>Actinomycetota</taxon>
        <taxon>Actinomycetes</taxon>
        <taxon>Propionibacteriales</taxon>
        <taxon>Nocardioidaceae</taxon>
        <taxon>Nocardioides</taxon>
    </lineage>
</organism>
<evidence type="ECO:0000313" key="1">
    <source>
        <dbReference type="EMBL" id="QWZ08806.1"/>
    </source>
</evidence>
<keyword evidence="1" id="KW-0378">Hydrolase</keyword>
<dbReference type="InterPro" id="IPR016288">
    <property type="entry name" value="Beta_cellobiohydrolase"/>
</dbReference>
<dbReference type="GO" id="GO:0030245">
    <property type="term" value="P:cellulose catabolic process"/>
    <property type="evidence" value="ECO:0007669"/>
    <property type="project" value="InterPro"/>
</dbReference>
<dbReference type="EMBL" id="CP077062">
    <property type="protein sequence ID" value="QWZ08806.1"/>
    <property type="molecule type" value="Genomic_DNA"/>
</dbReference>
<sequence>MTRSARPSARRLRRLLVPLLAGTALVAGGLGASSVALGTPAAGHPAARTAYAAGNPLADRPWGVYQGRGDQAWQPYAAATGARKQLLATIALRPKAKWFGAWIPNTQIAGKVRAYVAASQAGNPEALVQLTLFAMKPWEHDACRRLPTAAEQASYADWTNRVADALGDAHAAVVLQPDGPFALCAPGGSTVPSSMIAAAARRLSAQPNTSVYIEAGSADWPAPGRQGGVDAAVRLLVQGGIGSARGFALNGTHYSSTVDEVARGAAIVRALEARGIVGKHFVVNTSSNGHPFTFGSYTGPDPDNAFVCRTRSDPLARTCVTLGIPPTTEVADPRWGLPAATRDLAAQYVDGYLWFGRPWLYRQADPFVMARALRLVASTPY</sequence>
<evidence type="ECO:0000313" key="2">
    <source>
        <dbReference type="Proteomes" id="UP000683575"/>
    </source>
</evidence>
<dbReference type="GO" id="GO:0004553">
    <property type="term" value="F:hydrolase activity, hydrolyzing O-glycosyl compounds"/>
    <property type="evidence" value="ECO:0007669"/>
    <property type="project" value="InterPro"/>
</dbReference>
<gene>
    <name evidence="1" type="ORF">KRR39_02840</name>
</gene>
<dbReference type="KEGG" id="nps:KRR39_02840"/>
<dbReference type="Pfam" id="PF01341">
    <property type="entry name" value="Glyco_hydro_6"/>
    <property type="match status" value="1"/>
</dbReference>
<dbReference type="Proteomes" id="UP000683575">
    <property type="component" value="Chromosome"/>
</dbReference>
<dbReference type="PANTHER" id="PTHR34876:SF4">
    <property type="entry name" value="1,4-BETA-D-GLUCAN CELLOBIOHYDROLASE C-RELATED"/>
    <property type="match status" value="1"/>
</dbReference>
<proteinExistence type="predicted"/>
<protein>
    <submittedName>
        <fullName evidence="1">Glycoside hydrolase family 6 protein</fullName>
    </submittedName>
</protein>
<name>A0A975SZN3_9ACTN</name>
<reference evidence="1" key="1">
    <citation type="submission" date="2021-06" db="EMBL/GenBank/DDBJ databases">
        <title>Complete genome sequence of Nocardioides sp. G188.</title>
        <authorList>
            <person name="Im W.-T."/>
        </authorList>
    </citation>
    <scope>NUCLEOTIDE SEQUENCE</scope>
    <source>
        <strain evidence="1">G188</strain>
    </source>
</reference>